<proteinExistence type="predicted"/>
<evidence type="ECO:0000256" key="1">
    <source>
        <dbReference type="SAM" id="Phobius"/>
    </source>
</evidence>
<dbReference type="Pfam" id="PF09990">
    <property type="entry name" value="DUF2231"/>
    <property type="match status" value="1"/>
</dbReference>
<dbReference type="InterPro" id="IPR019251">
    <property type="entry name" value="DUF2231_TM"/>
</dbReference>
<comment type="caution">
    <text evidence="3">The sequence shown here is derived from an EMBL/GenBank/DDBJ whole genome shotgun (WGS) entry which is preliminary data.</text>
</comment>
<evidence type="ECO:0000259" key="2">
    <source>
        <dbReference type="Pfam" id="PF09990"/>
    </source>
</evidence>
<dbReference type="AlphaFoldDB" id="A0A7K3M4Y7"/>
<keyword evidence="1" id="KW-1133">Transmembrane helix</keyword>
<evidence type="ECO:0000313" key="3">
    <source>
        <dbReference type="EMBL" id="NDL58373.1"/>
    </source>
</evidence>
<gene>
    <name evidence="3" type="ORF">F7O44_14990</name>
</gene>
<accession>A0A7K3M4Y7</accession>
<feature type="transmembrane region" description="Helical" evidence="1">
    <location>
        <begin position="124"/>
        <end position="143"/>
    </location>
</feature>
<keyword evidence="4" id="KW-1185">Reference proteome</keyword>
<feature type="domain" description="DUF2231" evidence="2">
    <location>
        <begin position="57"/>
        <end position="180"/>
    </location>
</feature>
<protein>
    <submittedName>
        <fullName evidence="3">(2Fe-2S)-binding protein</fullName>
    </submittedName>
</protein>
<dbReference type="Proteomes" id="UP000460435">
    <property type="component" value="Unassembled WGS sequence"/>
</dbReference>
<evidence type="ECO:0000313" key="4">
    <source>
        <dbReference type="Proteomes" id="UP000460435"/>
    </source>
</evidence>
<sequence length="192" mass="20091">MSNDAGADTELPLPVRLALRAEHAQVLDKIHEPAHSLARALVADQRRHDVLTGKWLGHAAHPVLTDLPLGAWMSSMLLDLLGGRKARVASRRLVAVGVVGAVPTALTGVAEWARTDAEEKRVGFLHAAGNTVALGLYGASWIARRRGRHAGGVSLGLAGGLVSAGAGYLGAHLTLARKVGARHPVFEGDETP</sequence>
<keyword evidence="1" id="KW-0472">Membrane</keyword>
<feature type="transmembrane region" description="Helical" evidence="1">
    <location>
        <begin position="155"/>
        <end position="175"/>
    </location>
</feature>
<keyword evidence="1" id="KW-0812">Transmembrane</keyword>
<name>A0A7K3M4Y7_9ACTN</name>
<dbReference type="EMBL" id="WLZY01000005">
    <property type="protein sequence ID" value="NDL58373.1"/>
    <property type="molecule type" value="Genomic_DNA"/>
</dbReference>
<organism evidence="3 4">
    <name type="scientific">Phytoactinopolyspora mesophila</name>
    <dbReference type="NCBI Taxonomy" id="2650750"/>
    <lineage>
        <taxon>Bacteria</taxon>
        <taxon>Bacillati</taxon>
        <taxon>Actinomycetota</taxon>
        <taxon>Actinomycetes</taxon>
        <taxon>Jiangellales</taxon>
        <taxon>Jiangellaceae</taxon>
        <taxon>Phytoactinopolyspora</taxon>
    </lineage>
</organism>
<feature type="transmembrane region" description="Helical" evidence="1">
    <location>
        <begin position="93"/>
        <end position="112"/>
    </location>
</feature>
<reference evidence="3 4" key="1">
    <citation type="submission" date="2019-11" db="EMBL/GenBank/DDBJ databases">
        <authorList>
            <person name="Li X.-J."/>
            <person name="Feng X.-M."/>
        </authorList>
    </citation>
    <scope>NUCLEOTIDE SEQUENCE [LARGE SCALE GENOMIC DNA]</scope>
    <source>
        <strain evidence="3 4">XMNu-373</strain>
    </source>
</reference>